<keyword evidence="4" id="KW-1185">Reference proteome</keyword>
<sequence length="102" mass="11590">MKRRRCRCVALCLFVLQCGCCVLRQLRVTREKRFNEQGLSNLIFSAFVSILVLFCFVACSLFVLGCSEMAKTLCMAETWLGTVVWALNALDFVKRVARDSVL</sequence>
<reference evidence="3 4" key="1">
    <citation type="submission" date="2024-01" db="EMBL/GenBank/DDBJ databases">
        <title>The genomes of 5 underutilized Papilionoideae crops provide insights into root nodulation and disease resistanc.</title>
        <authorList>
            <person name="Jiang F."/>
        </authorList>
    </citation>
    <scope>NUCLEOTIDE SEQUENCE [LARGE SCALE GENOMIC DNA]</scope>
    <source>
        <strain evidence="3">DUOXIRENSHENG_FW03</strain>
        <tissue evidence="3">Leaves</tissue>
    </source>
</reference>
<keyword evidence="1" id="KW-0472">Membrane</keyword>
<gene>
    <name evidence="3" type="ORF">VNO78_02818</name>
</gene>
<keyword evidence="2" id="KW-0732">Signal</keyword>
<protein>
    <submittedName>
        <fullName evidence="3">Uncharacterized protein</fullName>
    </submittedName>
</protein>
<evidence type="ECO:0000313" key="4">
    <source>
        <dbReference type="Proteomes" id="UP001386955"/>
    </source>
</evidence>
<accession>A0AAN9T0Z7</accession>
<organism evidence="3 4">
    <name type="scientific">Psophocarpus tetragonolobus</name>
    <name type="common">Winged bean</name>
    <name type="synonym">Dolichos tetragonolobus</name>
    <dbReference type="NCBI Taxonomy" id="3891"/>
    <lineage>
        <taxon>Eukaryota</taxon>
        <taxon>Viridiplantae</taxon>
        <taxon>Streptophyta</taxon>
        <taxon>Embryophyta</taxon>
        <taxon>Tracheophyta</taxon>
        <taxon>Spermatophyta</taxon>
        <taxon>Magnoliopsida</taxon>
        <taxon>eudicotyledons</taxon>
        <taxon>Gunneridae</taxon>
        <taxon>Pentapetalae</taxon>
        <taxon>rosids</taxon>
        <taxon>fabids</taxon>
        <taxon>Fabales</taxon>
        <taxon>Fabaceae</taxon>
        <taxon>Papilionoideae</taxon>
        <taxon>50 kb inversion clade</taxon>
        <taxon>NPAAA clade</taxon>
        <taxon>indigoferoid/millettioid clade</taxon>
        <taxon>Phaseoleae</taxon>
        <taxon>Psophocarpus</taxon>
    </lineage>
</organism>
<feature type="chain" id="PRO_5043042360" evidence="2">
    <location>
        <begin position="21"/>
        <end position="102"/>
    </location>
</feature>
<feature type="signal peptide" evidence="2">
    <location>
        <begin position="1"/>
        <end position="20"/>
    </location>
</feature>
<evidence type="ECO:0000313" key="3">
    <source>
        <dbReference type="EMBL" id="KAK7411385.1"/>
    </source>
</evidence>
<name>A0AAN9T0Z7_PSOTE</name>
<keyword evidence="1" id="KW-1133">Transmembrane helix</keyword>
<comment type="caution">
    <text evidence="3">The sequence shown here is derived from an EMBL/GenBank/DDBJ whole genome shotgun (WGS) entry which is preliminary data.</text>
</comment>
<dbReference type="EMBL" id="JAYMYS010000001">
    <property type="protein sequence ID" value="KAK7411385.1"/>
    <property type="molecule type" value="Genomic_DNA"/>
</dbReference>
<evidence type="ECO:0000256" key="1">
    <source>
        <dbReference type="SAM" id="Phobius"/>
    </source>
</evidence>
<keyword evidence="1" id="KW-0812">Transmembrane</keyword>
<evidence type="ECO:0000256" key="2">
    <source>
        <dbReference type="SAM" id="SignalP"/>
    </source>
</evidence>
<dbReference type="Proteomes" id="UP001386955">
    <property type="component" value="Unassembled WGS sequence"/>
</dbReference>
<dbReference type="AlphaFoldDB" id="A0AAN9T0Z7"/>
<proteinExistence type="predicted"/>
<feature type="transmembrane region" description="Helical" evidence="1">
    <location>
        <begin position="44"/>
        <end position="65"/>
    </location>
</feature>